<dbReference type="OrthoDB" id="10450990at2759"/>
<gene>
    <name evidence="2" type="ORF">T11_676</name>
</gene>
<evidence type="ECO:0000256" key="1">
    <source>
        <dbReference type="SAM" id="MobiDB-lite"/>
    </source>
</evidence>
<organism evidence="2 3">
    <name type="scientific">Trichinella zimbabwensis</name>
    <dbReference type="NCBI Taxonomy" id="268475"/>
    <lineage>
        <taxon>Eukaryota</taxon>
        <taxon>Metazoa</taxon>
        <taxon>Ecdysozoa</taxon>
        <taxon>Nematoda</taxon>
        <taxon>Enoplea</taxon>
        <taxon>Dorylaimia</taxon>
        <taxon>Trichinellida</taxon>
        <taxon>Trichinellidae</taxon>
        <taxon>Trichinella</taxon>
    </lineage>
</organism>
<comment type="caution">
    <text evidence="2">The sequence shown here is derived from an EMBL/GenBank/DDBJ whole genome shotgun (WGS) entry which is preliminary data.</text>
</comment>
<evidence type="ECO:0000313" key="3">
    <source>
        <dbReference type="Proteomes" id="UP000055024"/>
    </source>
</evidence>
<accession>A0A0V1HMT0</accession>
<sequence>MELMEAIETPPLNGNGRNCRSHADGRCNAGERWRITEAMPEAMTNDHSPAEMSTWRITEVFAGADGVVRSAKVKTGTGII</sequence>
<protein>
    <submittedName>
        <fullName evidence="2">Uncharacterized protein</fullName>
    </submittedName>
</protein>
<keyword evidence="3" id="KW-1185">Reference proteome</keyword>
<evidence type="ECO:0000313" key="2">
    <source>
        <dbReference type="EMBL" id="KRZ12051.1"/>
    </source>
</evidence>
<reference evidence="2 3" key="1">
    <citation type="submission" date="2015-01" db="EMBL/GenBank/DDBJ databases">
        <title>Evolution of Trichinella species and genotypes.</title>
        <authorList>
            <person name="Korhonen P.K."/>
            <person name="Edoardo P."/>
            <person name="Giuseppe L.R."/>
            <person name="Gasser R.B."/>
        </authorList>
    </citation>
    <scope>NUCLEOTIDE SEQUENCE [LARGE SCALE GENOMIC DNA]</scope>
    <source>
        <strain evidence="2">ISS1029</strain>
    </source>
</reference>
<dbReference type="Proteomes" id="UP000055024">
    <property type="component" value="Unassembled WGS sequence"/>
</dbReference>
<dbReference type="AlphaFoldDB" id="A0A0V1HMT0"/>
<proteinExistence type="predicted"/>
<feature type="region of interest" description="Disordered" evidence="1">
    <location>
        <begin position="1"/>
        <end position="24"/>
    </location>
</feature>
<dbReference type="EMBL" id="JYDP01000044">
    <property type="protein sequence ID" value="KRZ12051.1"/>
    <property type="molecule type" value="Genomic_DNA"/>
</dbReference>
<name>A0A0V1HMT0_9BILA</name>